<dbReference type="GO" id="GO:0046872">
    <property type="term" value="F:metal ion binding"/>
    <property type="evidence" value="ECO:0007669"/>
    <property type="project" value="UniProtKB-KW"/>
</dbReference>
<dbReference type="InterPro" id="IPR006638">
    <property type="entry name" value="Elp3/MiaA/NifB-like_rSAM"/>
</dbReference>
<dbReference type="SUPFAM" id="SSF102114">
    <property type="entry name" value="Radical SAM enzymes"/>
    <property type="match status" value="1"/>
</dbReference>
<keyword evidence="3" id="KW-0949">S-adenosyl-L-methionine</keyword>
<evidence type="ECO:0000256" key="4">
    <source>
        <dbReference type="ARBA" id="ARBA00022723"/>
    </source>
</evidence>
<dbReference type="InterPro" id="IPR058240">
    <property type="entry name" value="rSAM_sf"/>
</dbReference>
<dbReference type="InterPro" id="IPR032432">
    <property type="entry name" value="Radical_SAM_C"/>
</dbReference>
<dbReference type="SFLD" id="SFLDG01082">
    <property type="entry name" value="B12-binding_domain_containing"/>
    <property type="match status" value="1"/>
</dbReference>
<evidence type="ECO:0000256" key="6">
    <source>
        <dbReference type="ARBA" id="ARBA00023014"/>
    </source>
</evidence>
<dbReference type="SFLD" id="SFLDS00029">
    <property type="entry name" value="Radical_SAM"/>
    <property type="match status" value="1"/>
</dbReference>
<dbReference type="InterPro" id="IPR007197">
    <property type="entry name" value="rSAM"/>
</dbReference>
<gene>
    <name evidence="8" type="ORF">H8E79_08800</name>
</gene>
<dbReference type="InterPro" id="IPR023404">
    <property type="entry name" value="rSAM_horseshoe"/>
</dbReference>
<comment type="caution">
    <text evidence="8">The sequence shown here is derived from an EMBL/GenBank/DDBJ whole genome shotgun (WGS) entry which is preliminary data.</text>
</comment>
<dbReference type="Gene3D" id="3.80.30.20">
    <property type="entry name" value="tm_1862 like domain"/>
    <property type="match status" value="1"/>
</dbReference>
<evidence type="ECO:0000256" key="3">
    <source>
        <dbReference type="ARBA" id="ARBA00022691"/>
    </source>
</evidence>
<comment type="cofactor">
    <cofactor evidence="1">
        <name>[4Fe-4S] cluster</name>
        <dbReference type="ChEBI" id="CHEBI:49883"/>
    </cofactor>
</comment>
<evidence type="ECO:0000313" key="9">
    <source>
        <dbReference type="Proteomes" id="UP000599024"/>
    </source>
</evidence>
<accession>A0A8J6NBA7</accession>
<dbReference type="SMART" id="SM00729">
    <property type="entry name" value="Elp3"/>
    <property type="match status" value="1"/>
</dbReference>
<dbReference type="SFLD" id="SFLDG01086">
    <property type="entry name" value="elongater_protein-like"/>
    <property type="match status" value="1"/>
</dbReference>
<dbReference type="PROSITE" id="PS51918">
    <property type="entry name" value="RADICAL_SAM"/>
    <property type="match status" value="1"/>
</dbReference>
<dbReference type="EMBL" id="JACNLK010000085">
    <property type="protein sequence ID" value="MBC8209247.1"/>
    <property type="molecule type" value="Genomic_DNA"/>
</dbReference>
<dbReference type="GO" id="GO:0005737">
    <property type="term" value="C:cytoplasm"/>
    <property type="evidence" value="ECO:0007669"/>
    <property type="project" value="TreeGrafter"/>
</dbReference>
<keyword evidence="6" id="KW-0411">Iron-sulfur</keyword>
<evidence type="ECO:0000256" key="1">
    <source>
        <dbReference type="ARBA" id="ARBA00001966"/>
    </source>
</evidence>
<evidence type="ECO:0000259" key="7">
    <source>
        <dbReference type="PROSITE" id="PS51918"/>
    </source>
</evidence>
<dbReference type="GO" id="GO:0003824">
    <property type="term" value="F:catalytic activity"/>
    <property type="evidence" value="ECO:0007669"/>
    <property type="project" value="InterPro"/>
</dbReference>
<organism evidence="8 9">
    <name type="scientific">Candidatus Desulfatifera sulfidica</name>
    <dbReference type="NCBI Taxonomy" id="2841691"/>
    <lineage>
        <taxon>Bacteria</taxon>
        <taxon>Pseudomonadati</taxon>
        <taxon>Thermodesulfobacteriota</taxon>
        <taxon>Desulfobulbia</taxon>
        <taxon>Desulfobulbales</taxon>
        <taxon>Desulfobulbaceae</taxon>
        <taxon>Candidatus Desulfatifera</taxon>
    </lineage>
</organism>
<name>A0A8J6NBA7_9BACT</name>
<evidence type="ECO:0000313" key="8">
    <source>
        <dbReference type="EMBL" id="MBC8209247.1"/>
    </source>
</evidence>
<evidence type="ECO:0000256" key="5">
    <source>
        <dbReference type="ARBA" id="ARBA00023004"/>
    </source>
</evidence>
<protein>
    <submittedName>
        <fullName evidence="8">Radical SAM protein</fullName>
    </submittedName>
</protein>
<dbReference type="Pfam" id="PF16199">
    <property type="entry name" value="Radical_SAM_C"/>
    <property type="match status" value="1"/>
</dbReference>
<sequence length="339" mass="37003">MPYVIPVFIPHRGCPHRCLFCNQQVIAGAEQAENQKVAGRESEVSSQITTWLERPHRPGEVQVAFYGGSFTCLPRAEQERLLAAVQPFLRAGAVNGIRLSTRPDCVDKATALFLRERGVRVVELGVQSLDEQVLALAERGHGVRDCEQAAGQIRAAGLELGVQLMPGLPGEDSRSFFRTVEQAIALAPAFVRIYPTLVIAGSALADLYEQGGYRPLSLNRALALAVWAKKRFSGAGIRVVRVGLQPSTALERDCLAGPYHPAFGELVASRIWLHRARHLLAGCPAGQQLRLTINERDLSAFVGQKRLNMKRLAALGLADRLDLVTSQTIARGMLEYVVG</sequence>
<dbReference type="CDD" id="cd01335">
    <property type="entry name" value="Radical_SAM"/>
    <property type="match status" value="1"/>
</dbReference>
<dbReference type="PANTHER" id="PTHR11135:SF0">
    <property type="entry name" value="ELONGATOR COMPLEX PROTEIN 3"/>
    <property type="match status" value="1"/>
</dbReference>
<reference evidence="8 9" key="1">
    <citation type="submission" date="2020-08" db="EMBL/GenBank/DDBJ databases">
        <title>Bridging the membrane lipid divide: bacteria of the FCB group superphylum have the potential to synthesize archaeal ether lipids.</title>
        <authorList>
            <person name="Villanueva L."/>
            <person name="Von Meijenfeldt F.A.B."/>
            <person name="Westbye A.B."/>
            <person name="Yadav S."/>
            <person name="Hopmans E.C."/>
            <person name="Dutilh B.E."/>
            <person name="Sinninghe Damste J.S."/>
        </authorList>
    </citation>
    <scope>NUCLEOTIDE SEQUENCE [LARGE SCALE GENOMIC DNA]</scope>
    <source>
        <strain evidence="8">NIOZ-UU81</strain>
    </source>
</reference>
<dbReference type="PANTHER" id="PTHR11135">
    <property type="entry name" value="HISTONE ACETYLTRANSFERASE-RELATED"/>
    <property type="match status" value="1"/>
</dbReference>
<dbReference type="GO" id="GO:0051539">
    <property type="term" value="F:4 iron, 4 sulfur cluster binding"/>
    <property type="evidence" value="ECO:0007669"/>
    <property type="project" value="UniProtKB-KW"/>
</dbReference>
<evidence type="ECO:0000256" key="2">
    <source>
        <dbReference type="ARBA" id="ARBA00022485"/>
    </source>
</evidence>
<keyword evidence="2" id="KW-0004">4Fe-4S</keyword>
<proteinExistence type="predicted"/>
<dbReference type="Proteomes" id="UP000599024">
    <property type="component" value="Unassembled WGS sequence"/>
</dbReference>
<keyword evidence="5" id="KW-0408">Iron</keyword>
<dbReference type="Pfam" id="PF04055">
    <property type="entry name" value="Radical_SAM"/>
    <property type="match status" value="1"/>
</dbReference>
<dbReference type="GO" id="GO:0002926">
    <property type="term" value="P:tRNA wobble base 5-methoxycarbonylmethyl-2-thiouridinylation"/>
    <property type="evidence" value="ECO:0007669"/>
    <property type="project" value="TreeGrafter"/>
</dbReference>
<keyword evidence="4" id="KW-0479">Metal-binding</keyword>
<dbReference type="AlphaFoldDB" id="A0A8J6NBA7"/>
<dbReference type="InterPro" id="IPR039661">
    <property type="entry name" value="ELP3"/>
</dbReference>
<feature type="domain" description="Radical SAM core" evidence="7">
    <location>
        <begin position="1"/>
        <end position="235"/>
    </location>
</feature>